<proteinExistence type="predicted"/>
<keyword evidence="2" id="KW-1185">Reference proteome</keyword>
<sequence>MASPTRPYLVVVRAGDRSLHREWLRGRRNFDLVVDYYGSTPGLWREDADVYLERKGPKFAPVGEWLQDNAALVREYEAVWLPDDDLYATGDTVSDMLELTTALGLGAAQPALTGDSYFSHGITLQVAGLAMRWTSFVEVMGPVFSRAGLQACLPSFGRSVSGWGLDTIWPTMLAAAGLEVGILDATPVRHTRPVGGGTLYGTLTKSPEEEAVELAAEYGVSWPLQHRVLGALDPSGRLLDALELANALLGGSSPRVLQSAAEQYVYLAPTVNTLLEAAGVRV</sequence>
<dbReference type="Proteomes" id="UP000281955">
    <property type="component" value="Unassembled WGS sequence"/>
</dbReference>
<gene>
    <name evidence="1" type="ORF">CLV35_0590</name>
</gene>
<dbReference type="AlphaFoldDB" id="A0A420XU37"/>
<protein>
    <recommendedName>
        <fullName evidence="3">DUF707 domain-containing protein</fullName>
    </recommendedName>
</protein>
<reference evidence="1 2" key="1">
    <citation type="submission" date="2018-10" db="EMBL/GenBank/DDBJ databases">
        <title>Genomic Encyclopedia of Archaeal and Bacterial Type Strains, Phase II (KMG-II): from individual species to whole genera.</title>
        <authorList>
            <person name="Goeker M."/>
        </authorList>
    </citation>
    <scope>NUCLEOTIDE SEQUENCE [LARGE SCALE GENOMIC DNA]</scope>
    <source>
        <strain evidence="1 2">RP-AC37</strain>
    </source>
</reference>
<dbReference type="RefSeq" id="WP_121191891.1">
    <property type="nucleotide sequence ID" value="NZ_RBWV01000009.1"/>
</dbReference>
<evidence type="ECO:0008006" key="3">
    <source>
        <dbReference type="Google" id="ProtNLM"/>
    </source>
</evidence>
<comment type="caution">
    <text evidence="1">The sequence shown here is derived from an EMBL/GenBank/DDBJ whole genome shotgun (WGS) entry which is preliminary data.</text>
</comment>
<name>A0A420XU37_9ACTN</name>
<dbReference type="EMBL" id="RBWV01000009">
    <property type="protein sequence ID" value="RKS80169.1"/>
    <property type="molecule type" value="Genomic_DNA"/>
</dbReference>
<evidence type="ECO:0000313" key="2">
    <source>
        <dbReference type="Proteomes" id="UP000281955"/>
    </source>
</evidence>
<dbReference type="InParanoid" id="A0A420XU37"/>
<organism evidence="1 2">
    <name type="scientific">Motilibacter peucedani</name>
    <dbReference type="NCBI Taxonomy" id="598650"/>
    <lineage>
        <taxon>Bacteria</taxon>
        <taxon>Bacillati</taxon>
        <taxon>Actinomycetota</taxon>
        <taxon>Actinomycetes</taxon>
        <taxon>Motilibacterales</taxon>
        <taxon>Motilibacteraceae</taxon>
        <taxon>Motilibacter</taxon>
    </lineage>
</organism>
<accession>A0A420XU37</accession>
<dbReference type="OrthoDB" id="7810870at2"/>
<evidence type="ECO:0000313" key="1">
    <source>
        <dbReference type="EMBL" id="RKS80169.1"/>
    </source>
</evidence>